<reference evidence="3" key="1">
    <citation type="journal article" date="2023" name="Nat. Commun.">
        <title>Diploid and tetraploid genomes of Acorus and the evolution of monocots.</title>
        <authorList>
            <person name="Ma L."/>
            <person name="Liu K.W."/>
            <person name="Li Z."/>
            <person name="Hsiao Y.Y."/>
            <person name="Qi Y."/>
            <person name="Fu T."/>
            <person name="Tang G.D."/>
            <person name="Zhang D."/>
            <person name="Sun W.H."/>
            <person name="Liu D.K."/>
            <person name="Li Y."/>
            <person name="Chen G.Z."/>
            <person name="Liu X.D."/>
            <person name="Liao X.Y."/>
            <person name="Jiang Y.T."/>
            <person name="Yu X."/>
            <person name="Hao Y."/>
            <person name="Huang J."/>
            <person name="Zhao X.W."/>
            <person name="Ke S."/>
            <person name="Chen Y.Y."/>
            <person name="Wu W.L."/>
            <person name="Hsu J.L."/>
            <person name="Lin Y.F."/>
            <person name="Huang M.D."/>
            <person name="Li C.Y."/>
            <person name="Huang L."/>
            <person name="Wang Z.W."/>
            <person name="Zhao X."/>
            <person name="Zhong W.Y."/>
            <person name="Peng D.H."/>
            <person name="Ahmad S."/>
            <person name="Lan S."/>
            <person name="Zhang J.S."/>
            <person name="Tsai W.C."/>
            <person name="Van de Peer Y."/>
            <person name="Liu Z.J."/>
        </authorList>
    </citation>
    <scope>NUCLEOTIDE SEQUENCE</scope>
    <source>
        <strain evidence="3">CP</strain>
    </source>
</reference>
<accession>A0AAV9DGB2</accession>
<evidence type="ECO:0000256" key="1">
    <source>
        <dbReference type="SAM" id="Phobius"/>
    </source>
</evidence>
<gene>
    <name evidence="3" type="ORF">QJS10_CPB13g01623</name>
</gene>
<keyword evidence="1" id="KW-0472">Membrane</keyword>
<dbReference type="Proteomes" id="UP001180020">
    <property type="component" value="Unassembled WGS sequence"/>
</dbReference>
<dbReference type="PANTHER" id="PTHR33648:SF15">
    <property type="entry name" value="OS04G0572800 PROTEIN"/>
    <property type="match status" value="1"/>
</dbReference>
<protein>
    <recommendedName>
        <fullName evidence="2">LysM domain-containing protein</fullName>
    </recommendedName>
</protein>
<proteinExistence type="predicted"/>
<organism evidence="3 4">
    <name type="scientific">Acorus calamus</name>
    <name type="common">Sweet flag</name>
    <dbReference type="NCBI Taxonomy" id="4465"/>
    <lineage>
        <taxon>Eukaryota</taxon>
        <taxon>Viridiplantae</taxon>
        <taxon>Streptophyta</taxon>
        <taxon>Embryophyta</taxon>
        <taxon>Tracheophyta</taxon>
        <taxon>Spermatophyta</taxon>
        <taxon>Magnoliopsida</taxon>
        <taxon>Liliopsida</taxon>
        <taxon>Acoraceae</taxon>
        <taxon>Acorus</taxon>
    </lineage>
</organism>
<dbReference type="CDD" id="cd00118">
    <property type="entry name" value="LysM"/>
    <property type="match status" value="1"/>
</dbReference>
<sequence>MAPVEKFCWYFALIVGLAFMFCIVCDPTKDPNSGPCREMYVVKGGETLHSIADKCEDPFIVEDNPHVRDDADVYPGLVLKITPYRVRWGGVIKSLLWN</sequence>
<dbReference type="InterPro" id="IPR036779">
    <property type="entry name" value="LysM_dom_sf"/>
</dbReference>
<dbReference type="InterPro" id="IPR018392">
    <property type="entry name" value="LysM"/>
</dbReference>
<dbReference type="Pfam" id="PF01476">
    <property type="entry name" value="LysM"/>
    <property type="match status" value="1"/>
</dbReference>
<dbReference type="PANTHER" id="PTHR33648">
    <property type="entry name" value="EMBRYO SAC 1"/>
    <property type="match status" value="1"/>
</dbReference>
<comment type="caution">
    <text evidence="3">The sequence shown here is derived from an EMBL/GenBank/DDBJ whole genome shotgun (WGS) entry which is preliminary data.</text>
</comment>
<evidence type="ECO:0000313" key="4">
    <source>
        <dbReference type="Proteomes" id="UP001180020"/>
    </source>
</evidence>
<name>A0AAV9DGB2_ACOCL</name>
<evidence type="ECO:0000313" key="3">
    <source>
        <dbReference type="EMBL" id="KAK1300029.1"/>
    </source>
</evidence>
<dbReference type="AlphaFoldDB" id="A0AAV9DGB2"/>
<evidence type="ECO:0000259" key="2">
    <source>
        <dbReference type="Pfam" id="PF01476"/>
    </source>
</evidence>
<feature type="domain" description="LysM" evidence="2">
    <location>
        <begin position="40"/>
        <end position="82"/>
    </location>
</feature>
<dbReference type="Gene3D" id="3.10.350.10">
    <property type="entry name" value="LysM domain"/>
    <property type="match status" value="1"/>
</dbReference>
<dbReference type="EMBL" id="JAUJYO010000013">
    <property type="protein sequence ID" value="KAK1300029.1"/>
    <property type="molecule type" value="Genomic_DNA"/>
</dbReference>
<keyword evidence="4" id="KW-1185">Reference proteome</keyword>
<keyword evidence="1" id="KW-0812">Transmembrane</keyword>
<reference evidence="3" key="2">
    <citation type="submission" date="2023-06" db="EMBL/GenBank/DDBJ databases">
        <authorList>
            <person name="Ma L."/>
            <person name="Liu K.-W."/>
            <person name="Li Z."/>
            <person name="Hsiao Y.-Y."/>
            <person name="Qi Y."/>
            <person name="Fu T."/>
            <person name="Tang G."/>
            <person name="Zhang D."/>
            <person name="Sun W.-H."/>
            <person name="Liu D.-K."/>
            <person name="Li Y."/>
            <person name="Chen G.-Z."/>
            <person name="Liu X.-D."/>
            <person name="Liao X.-Y."/>
            <person name="Jiang Y.-T."/>
            <person name="Yu X."/>
            <person name="Hao Y."/>
            <person name="Huang J."/>
            <person name="Zhao X.-W."/>
            <person name="Ke S."/>
            <person name="Chen Y.-Y."/>
            <person name="Wu W.-L."/>
            <person name="Hsu J.-L."/>
            <person name="Lin Y.-F."/>
            <person name="Huang M.-D."/>
            <person name="Li C.-Y."/>
            <person name="Huang L."/>
            <person name="Wang Z.-W."/>
            <person name="Zhao X."/>
            <person name="Zhong W.-Y."/>
            <person name="Peng D.-H."/>
            <person name="Ahmad S."/>
            <person name="Lan S."/>
            <person name="Zhang J.-S."/>
            <person name="Tsai W.-C."/>
            <person name="Van De Peer Y."/>
            <person name="Liu Z.-J."/>
        </authorList>
    </citation>
    <scope>NUCLEOTIDE SEQUENCE</scope>
    <source>
        <strain evidence="3">CP</strain>
        <tissue evidence="3">Leaves</tissue>
    </source>
</reference>
<keyword evidence="1" id="KW-1133">Transmembrane helix</keyword>
<feature type="transmembrane region" description="Helical" evidence="1">
    <location>
        <begin position="7"/>
        <end position="24"/>
    </location>
</feature>